<keyword evidence="2" id="KW-1185">Reference proteome</keyword>
<dbReference type="EMBL" id="LSSL01000536">
    <property type="protein sequence ID" value="OLY84333.1"/>
    <property type="molecule type" value="Genomic_DNA"/>
</dbReference>
<comment type="caution">
    <text evidence="1">The sequence shown here is derived from an EMBL/GenBank/DDBJ whole genome shotgun (WGS) entry which is preliminary data.</text>
</comment>
<dbReference type="Proteomes" id="UP000187455">
    <property type="component" value="Unassembled WGS sequence"/>
</dbReference>
<dbReference type="OrthoDB" id="10419403at2759"/>
<reference evidence="1 2" key="1">
    <citation type="journal article" date="2016" name="Mol. Biol. Evol.">
        <title>Genome-Wide Survey of Gut Fungi (Harpellales) Reveals the First Horizontally Transferred Ubiquitin Gene from a Mosquito Host.</title>
        <authorList>
            <person name="Wang Y."/>
            <person name="White M.M."/>
            <person name="Kvist S."/>
            <person name="Moncalvo J.M."/>
        </authorList>
    </citation>
    <scope>NUCLEOTIDE SEQUENCE [LARGE SCALE GENOMIC DNA]</scope>
    <source>
        <strain evidence="1 2">ALG-7-W6</strain>
    </source>
</reference>
<accession>A0A1R0H5D4</accession>
<protein>
    <submittedName>
        <fullName evidence="1">Uncharacterized protein</fullName>
    </submittedName>
</protein>
<evidence type="ECO:0000313" key="1">
    <source>
        <dbReference type="EMBL" id="OLY84333.1"/>
    </source>
</evidence>
<evidence type="ECO:0000313" key="2">
    <source>
        <dbReference type="Proteomes" id="UP000187455"/>
    </source>
</evidence>
<sequence>MKIVEIAKIIAVFFSATALSRPVSEKINQLGAIQNNSTEPASKTENLNLQKVVSDITYNMPTPSTDPKLDWGIKQFVDRIVGAASKIGRTQGELIAVNYTRSGQINNTLSQIKQFGSEMANIDLKRIFNIERIQPIASSQSSAIKYLVSSAPTSEQILVVTESYDKRIPPAIQVPYPNSYPTSYP</sequence>
<proteinExistence type="predicted"/>
<gene>
    <name evidence="1" type="ORF">AYI68_g1502</name>
</gene>
<dbReference type="AlphaFoldDB" id="A0A1R0H5D4"/>
<organism evidence="1 2">
    <name type="scientific">Smittium mucronatum</name>
    <dbReference type="NCBI Taxonomy" id="133383"/>
    <lineage>
        <taxon>Eukaryota</taxon>
        <taxon>Fungi</taxon>
        <taxon>Fungi incertae sedis</taxon>
        <taxon>Zoopagomycota</taxon>
        <taxon>Kickxellomycotina</taxon>
        <taxon>Harpellomycetes</taxon>
        <taxon>Harpellales</taxon>
        <taxon>Legeriomycetaceae</taxon>
        <taxon>Smittium</taxon>
    </lineage>
</organism>
<name>A0A1R0H5D4_9FUNG</name>